<dbReference type="Proteomes" id="UP000054097">
    <property type="component" value="Unassembled WGS sequence"/>
</dbReference>
<keyword evidence="4" id="KW-1185">Reference proteome</keyword>
<dbReference type="EMBL" id="KN824334">
    <property type="protein sequence ID" value="KIM23613.1"/>
    <property type="molecule type" value="Genomic_DNA"/>
</dbReference>
<feature type="compositionally biased region" description="Polar residues" evidence="1">
    <location>
        <begin position="522"/>
        <end position="532"/>
    </location>
</feature>
<proteinExistence type="predicted"/>
<feature type="region of interest" description="Disordered" evidence="1">
    <location>
        <begin position="298"/>
        <end position="372"/>
    </location>
</feature>
<evidence type="ECO:0000259" key="2">
    <source>
        <dbReference type="Pfam" id="PF18596"/>
    </source>
</evidence>
<accession>A0A0C2WB49</accession>
<dbReference type="OrthoDB" id="5599874at2759"/>
<dbReference type="HOGENOM" id="CLU_037886_0_0_1"/>
<feature type="region of interest" description="Disordered" evidence="1">
    <location>
        <begin position="191"/>
        <end position="251"/>
    </location>
</feature>
<evidence type="ECO:0000313" key="4">
    <source>
        <dbReference type="Proteomes" id="UP000054097"/>
    </source>
</evidence>
<name>A0A0C2WB49_SERVB</name>
<dbReference type="AlphaFoldDB" id="A0A0C2WB49"/>
<organism evidence="3 4">
    <name type="scientific">Serendipita vermifera MAFF 305830</name>
    <dbReference type="NCBI Taxonomy" id="933852"/>
    <lineage>
        <taxon>Eukaryota</taxon>
        <taxon>Fungi</taxon>
        <taxon>Dikarya</taxon>
        <taxon>Basidiomycota</taxon>
        <taxon>Agaricomycotina</taxon>
        <taxon>Agaricomycetes</taxon>
        <taxon>Sebacinales</taxon>
        <taxon>Serendipitaceae</taxon>
        <taxon>Serendipita</taxon>
    </lineage>
</organism>
<reference evidence="4" key="2">
    <citation type="submission" date="2015-01" db="EMBL/GenBank/DDBJ databases">
        <title>Evolutionary Origins and Diversification of the Mycorrhizal Mutualists.</title>
        <authorList>
            <consortium name="DOE Joint Genome Institute"/>
            <consortium name="Mycorrhizal Genomics Consortium"/>
            <person name="Kohler A."/>
            <person name="Kuo A."/>
            <person name="Nagy L.G."/>
            <person name="Floudas D."/>
            <person name="Copeland A."/>
            <person name="Barry K.W."/>
            <person name="Cichocki N."/>
            <person name="Veneault-Fourrey C."/>
            <person name="LaButti K."/>
            <person name="Lindquist E.A."/>
            <person name="Lipzen A."/>
            <person name="Lundell T."/>
            <person name="Morin E."/>
            <person name="Murat C."/>
            <person name="Riley R."/>
            <person name="Ohm R."/>
            <person name="Sun H."/>
            <person name="Tunlid A."/>
            <person name="Henrissat B."/>
            <person name="Grigoriev I.V."/>
            <person name="Hibbett D.S."/>
            <person name="Martin F."/>
        </authorList>
    </citation>
    <scope>NUCLEOTIDE SEQUENCE [LARGE SCALE GENOMIC DNA]</scope>
    <source>
        <strain evidence="4">MAFF 305830</strain>
    </source>
</reference>
<feature type="compositionally biased region" description="Basic and acidic residues" evidence="1">
    <location>
        <begin position="331"/>
        <end position="354"/>
    </location>
</feature>
<feature type="compositionally biased region" description="Low complexity" evidence="1">
    <location>
        <begin position="450"/>
        <end position="470"/>
    </location>
</feature>
<dbReference type="Pfam" id="PF18596">
    <property type="entry name" value="Sld7_C"/>
    <property type="match status" value="1"/>
</dbReference>
<dbReference type="InterPro" id="IPR041260">
    <property type="entry name" value="Sld7_C"/>
</dbReference>
<gene>
    <name evidence="3" type="ORF">M408DRAFT_27708</name>
</gene>
<protein>
    <recommendedName>
        <fullName evidence="2">Sld7 C-terminal domain-containing protein</fullName>
    </recommendedName>
</protein>
<feature type="compositionally biased region" description="Basic and acidic residues" evidence="1">
    <location>
        <begin position="199"/>
        <end position="211"/>
    </location>
</feature>
<reference evidence="3 4" key="1">
    <citation type="submission" date="2014-04" db="EMBL/GenBank/DDBJ databases">
        <authorList>
            <consortium name="DOE Joint Genome Institute"/>
            <person name="Kuo A."/>
            <person name="Zuccaro A."/>
            <person name="Kohler A."/>
            <person name="Nagy L.G."/>
            <person name="Floudas D."/>
            <person name="Copeland A."/>
            <person name="Barry K.W."/>
            <person name="Cichocki N."/>
            <person name="Veneault-Fourrey C."/>
            <person name="LaButti K."/>
            <person name="Lindquist E.A."/>
            <person name="Lipzen A."/>
            <person name="Lundell T."/>
            <person name="Morin E."/>
            <person name="Murat C."/>
            <person name="Sun H."/>
            <person name="Tunlid A."/>
            <person name="Henrissat B."/>
            <person name="Grigoriev I.V."/>
            <person name="Hibbett D.S."/>
            <person name="Martin F."/>
            <person name="Nordberg H.P."/>
            <person name="Cantor M.N."/>
            <person name="Hua S.X."/>
        </authorList>
    </citation>
    <scope>NUCLEOTIDE SEQUENCE [LARGE SCALE GENOMIC DNA]</scope>
    <source>
        <strain evidence="3 4">MAFF 305830</strain>
    </source>
</reference>
<sequence>MSSVSTTTTPAEAEQDAPKQKSSMWSYRLLYRGSLALPDSEMLLDGIIFVMQIAKNSPISLINSPIPLGLESMRGRSLSLISTVSIRDMYVECFGDVSMYIHPDAFLTRSFFERTLCMDNPTAPLLPDSNFTYLRTSIAVRIGLGDGTGPEESDILVFGQIATPHPSDPSTPAPTSSSKSLQLLAGRIAPLPVQAQQPQERKITRPDDPLPRSHPLANIHLSPGRRGLKRKRSSNNPLGLPGITGIPGGNGNGDAGSALMAALAQAQAQGERLKKQGKILVDNPGAKGLAKRPTLFQHHHSAPSTSGARGQSVDRDGFLVPNVPSRVLSVRQKDKDKVKSPLKPEEAAGSRHEATTGGPSNSTEPETEIEEKNKTAIKKRTLSALEACGISKQHAQFRDMYGWIHRGVAFSVRGVIRDTKVDRDLLAKLIEVHLEMYMGGRGGKYQFQVQSQSPAAPQSQAPSGSNSNASLTFRSPNGATAPTSTHHTSDTGELGPNEPDIDRAFGSRPLLPSPGAPPSSLHAQSVDVSTSFSDKDVD</sequence>
<evidence type="ECO:0000313" key="3">
    <source>
        <dbReference type="EMBL" id="KIM23613.1"/>
    </source>
</evidence>
<feature type="region of interest" description="Disordered" evidence="1">
    <location>
        <begin position="448"/>
        <end position="538"/>
    </location>
</feature>
<feature type="domain" description="Sld7 C-terminal" evidence="2">
    <location>
        <begin position="370"/>
        <end position="437"/>
    </location>
</feature>
<feature type="compositionally biased region" description="Polar residues" evidence="1">
    <location>
        <begin position="471"/>
        <end position="486"/>
    </location>
</feature>
<evidence type="ECO:0000256" key="1">
    <source>
        <dbReference type="SAM" id="MobiDB-lite"/>
    </source>
</evidence>